<dbReference type="GO" id="GO:0005634">
    <property type="term" value="C:nucleus"/>
    <property type="evidence" value="ECO:0007669"/>
    <property type="project" value="UniProtKB-SubCell"/>
</dbReference>
<evidence type="ECO:0000256" key="3">
    <source>
        <dbReference type="ARBA" id="ARBA00022723"/>
    </source>
</evidence>
<dbReference type="PANTHER" id="PTHR24408:SF58">
    <property type="entry name" value="TRANSCRIPTION FACTOR (TFIIIA), PUTATIVE (AFU_ORTHOLOGUE AFUA_1G05150)-RELATED"/>
    <property type="match status" value="1"/>
</dbReference>
<feature type="compositionally biased region" description="Basic and acidic residues" evidence="11">
    <location>
        <begin position="348"/>
        <end position="360"/>
    </location>
</feature>
<evidence type="ECO:0000259" key="12">
    <source>
        <dbReference type="PROSITE" id="PS50157"/>
    </source>
</evidence>
<feature type="compositionally biased region" description="Polar residues" evidence="11">
    <location>
        <begin position="634"/>
        <end position="645"/>
    </location>
</feature>
<reference evidence="14" key="2">
    <citation type="submission" date="2025-08" db="UniProtKB">
        <authorList>
            <consortium name="Ensembl"/>
        </authorList>
    </citation>
    <scope>IDENTIFICATION</scope>
</reference>
<keyword evidence="5 10" id="KW-0863">Zinc-finger</keyword>
<sequence>MPAREATGCASQATVRFEDVILYFSRSEWKSLAKWQKELYWEVLTDNYEALLVAGQPVTKAEVVAWLEQCERLDIERTQESRVRDPAANVSATNDGPSKARCEERRGQAGSLETLRDMSKEVVTQRGDIGGTPKQTYLSAGPQGNPAKAEPLLHIEHGQSPASPACSQRPAAPPKQYKCRECGKRFRLEGLLRMHQEIAARKTSFACSACGLCFTSPLSLRTHQRTHLPAAVDGEKASPRKNRLSAQQAPENLHQCADCGDRFRGFLDLLWHQKTHEEPRPRPCVQCEASFMHQIDLATHEEGHLEEALKRHDRRRRKCLCKLAFRLHFASLLGRGVQGNQASSQEQDLERPHQDKDVKGETPYPCTGCGLLFKRGENLEVHYRYCSKQWLQKPPLNASSPVALQGEQREASDKQGVARPASEGSHGDTGLPRPPSQASSAQHACPECSKHFTSKGSLRRHKKKHKAALQRRQSIAHTGGGSGGSGGPATACATKKLYKCQECGKKLVYKWQMAAHQQGHAEGKSFICHRCGESFGFKSGLQEHRCAARGAAPGKARLLCWCGKSLSKLHFSKHQEFHAGLRYMCLLCGKMSSFQSSAIAHRRGHVRRGQLLAAARGSDLLSHTIEKVYIPQGPQLQNPEGTGQPSDGFPTGQEAPAEGGKSPRQKWKLKSPRNTLPKPFRCRDCGKAFAYLARLLSHRKEHTGDFPFQCAECGKGFIRRNYLSLHWKIHTKESVTASGSGPQRPPGFPRFHLLSSSPTGADGSWEPK</sequence>
<keyword evidence="6" id="KW-0862">Zinc</keyword>
<evidence type="ECO:0000256" key="7">
    <source>
        <dbReference type="ARBA" id="ARBA00023125"/>
    </source>
</evidence>
<reference evidence="14" key="3">
    <citation type="submission" date="2025-09" db="UniProtKB">
        <authorList>
            <consortium name="Ensembl"/>
        </authorList>
    </citation>
    <scope>IDENTIFICATION</scope>
</reference>
<gene>
    <name evidence="14" type="primary">LOC114607524</name>
</gene>
<dbReference type="InterPro" id="IPR036051">
    <property type="entry name" value="KRAB_dom_sf"/>
</dbReference>
<name>A0A670JL12_PODMU</name>
<dbReference type="OMA" id="CEASFMH"/>
<reference evidence="14 15" key="1">
    <citation type="journal article" date="2019" name="Proc. Natl. Acad. Sci. U.S.A.">
        <title>Regulatory changes in pterin and carotenoid genes underlie balanced color polymorphisms in the wall lizard.</title>
        <authorList>
            <person name="Andrade P."/>
            <person name="Pinho C."/>
            <person name="Perez I de Lanuza G."/>
            <person name="Afonso S."/>
            <person name="Brejcha J."/>
            <person name="Rubin C.J."/>
            <person name="Wallerman O."/>
            <person name="Pereira P."/>
            <person name="Sabatino S.J."/>
            <person name="Bellati A."/>
            <person name="Pellitteri-Rosa D."/>
            <person name="Bosakova Z."/>
            <person name="Bunikis I."/>
            <person name="Carretero M.A."/>
            <person name="Feiner N."/>
            <person name="Marsik P."/>
            <person name="Pauperio F."/>
            <person name="Salvi D."/>
            <person name="Soler L."/>
            <person name="While G.M."/>
            <person name="Uller T."/>
            <person name="Font E."/>
            <person name="Andersson L."/>
            <person name="Carneiro M."/>
        </authorList>
    </citation>
    <scope>NUCLEOTIDE SEQUENCE</scope>
</reference>
<keyword evidence="4" id="KW-0677">Repeat</keyword>
<keyword evidence="8" id="KW-0804">Transcription</keyword>
<evidence type="ECO:0000256" key="5">
    <source>
        <dbReference type="ARBA" id="ARBA00022771"/>
    </source>
</evidence>
<feature type="domain" description="C2H2-type" evidence="12">
    <location>
        <begin position="708"/>
        <end position="735"/>
    </location>
</feature>
<organism evidence="14 15">
    <name type="scientific">Podarcis muralis</name>
    <name type="common">Wall lizard</name>
    <name type="synonym">Lacerta muralis</name>
    <dbReference type="NCBI Taxonomy" id="64176"/>
    <lineage>
        <taxon>Eukaryota</taxon>
        <taxon>Metazoa</taxon>
        <taxon>Chordata</taxon>
        <taxon>Craniata</taxon>
        <taxon>Vertebrata</taxon>
        <taxon>Euteleostomi</taxon>
        <taxon>Lepidosauria</taxon>
        <taxon>Squamata</taxon>
        <taxon>Bifurcata</taxon>
        <taxon>Unidentata</taxon>
        <taxon>Episquamata</taxon>
        <taxon>Laterata</taxon>
        <taxon>Lacertibaenia</taxon>
        <taxon>Lacertidae</taxon>
        <taxon>Podarcis</taxon>
    </lineage>
</organism>
<feature type="region of interest" description="Disordered" evidence="11">
    <location>
        <begin position="397"/>
        <end position="487"/>
    </location>
</feature>
<dbReference type="PROSITE" id="PS50805">
    <property type="entry name" value="KRAB"/>
    <property type="match status" value="1"/>
</dbReference>
<dbReference type="RefSeq" id="XP_028606642.1">
    <property type="nucleotide sequence ID" value="XM_028750809.1"/>
</dbReference>
<dbReference type="Ensembl" id="ENSPMRT00000026603.1">
    <property type="protein sequence ID" value="ENSPMRP00000025071.1"/>
    <property type="gene ID" value="ENSPMRG00000016204.1"/>
</dbReference>
<dbReference type="GO" id="GO:0043565">
    <property type="term" value="F:sequence-specific DNA binding"/>
    <property type="evidence" value="ECO:0007669"/>
    <property type="project" value="TreeGrafter"/>
</dbReference>
<dbReference type="Pfam" id="PF00096">
    <property type="entry name" value="zf-C2H2"/>
    <property type="match status" value="6"/>
</dbReference>
<feature type="domain" description="C2H2-type" evidence="12">
    <location>
        <begin position="364"/>
        <end position="394"/>
    </location>
</feature>
<comment type="subcellular location">
    <subcellularLocation>
        <location evidence="1">Nucleus</location>
    </subcellularLocation>
</comment>
<dbReference type="GeneTree" id="ENSGT01150000286944"/>
<keyword evidence="3" id="KW-0479">Metal-binding</keyword>
<feature type="domain" description="C2H2-type" evidence="12">
    <location>
        <begin position="583"/>
        <end position="610"/>
    </location>
</feature>
<evidence type="ECO:0000256" key="11">
    <source>
        <dbReference type="SAM" id="MobiDB-lite"/>
    </source>
</evidence>
<dbReference type="SMART" id="SM00355">
    <property type="entry name" value="ZnF_C2H2"/>
    <property type="match status" value="11"/>
</dbReference>
<dbReference type="InterPro" id="IPR001909">
    <property type="entry name" value="KRAB"/>
</dbReference>
<feature type="region of interest" description="Disordered" evidence="11">
    <location>
        <begin position="633"/>
        <end position="675"/>
    </location>
</feature>
<evidence type="ECO:0000256" key="8">
    <source>
        <dbReference type="ARBA" id="ARBA00023163"/>
    </source>
</evidence>
<dbReference type="Gene3D" id="3.30.160.60">
    <property type="entry name" value="Classic Zinc Finger"/>
    <property type="match status" value="6"/>
</dbReference>
<feature type="region of interest" description="Disordered" evidence="11">
    <location>
        <begin position="230"/>
        <end position="249"/>
    </location>
</feature>
<dbReference type="SUPFAM" id="SSF109640">
    <property type="entry name" value="KRAB domain (Kruppel-associated box)"/>
    <property type="match status" value="1"/>
</dbReference>
<feature type="region of interest" description="Disordered" evidence="11">
    <location>
        <begin position="81"/>
        <end position="110"/>
    </location>
</feature>
<protein>
    <submittedName>
        <fullName evidence="14">Zinc finger protein 184-like</fullName>
    </submittedName>
</protein>
<feature type="domain" description="C2H2-type" evidence="12">
    <location>
        <begin position="526"/>
        <end position="553"/>
    </location>
</feature>
<dbReference type="FunFam" id="3.30.160.60:FF:000188">
    <property type="entry name" value="Zinc finger protein 787"/>
    <property type="match status" value="1"/>
</dbReference>
<evidence type="ECO:0000256" key="6">
    <source>
        <dbReference type="ARBA" id="ARBA00022833"/>
    </source>
</evidence>
<dbReference type="Proteomes" id="UP000472272">
    <property type="component" value="Chromosome 12"/>
</dbReference>
<feature type="domain" description="C2H2-type" evidence="12">
    <location>
        <begin position="205"/>
        <end position="227"/>
    </location>
</feature>
<feature type="compositionally biased region" description="Basic and acidic residues" evidence="11">
    <location>
        <begin position="98"/>
        <end position="107"/>
    </location>
</feature>
<dbReference type="SMART" id="SM00349">
    <property type="entry name" value="KRAB"/>
    <property type="match status" value="1"/>
</dbReference>
<dbReference type="SUPFAM" id="SSF57667">
    <property type="entry name" value="beta-beta-alpha zinc fingers"/>
    <property type="match status" value="5"/>
</dbReference>
<dbReference type="GO" id="GO:0008270">
    <property type="term" value="F:zinc ion binding"/>
    <property type="evidence" value="ECO:0007669"/>
    <property type="project" value="UniProtKB-KW"/>
</dbReference>
<dbReference type="Pfam" id="PF01352">
    <property type="entry name" value="KRAB"/>
    <property type="match status" value="1"/>
</dbReference>
<feature type="domain" description="C2H2-type" evidence="12">
    <location>
        <begin position="177"/>
        <end position="204"/>
    </location>
</feature>
<feature type="region of interest" description="Disordered" evidence="11">
    <location>
        <begin position="126"/>
        <end position="145"/>
    </location>
</feature>
<accession>A0A670JL12</accession>
<feature type="domain" description="C2H2-type" evidence="12">
    <location>
        <begin position="254"/>
        <end position="281"/>
    </location>
</feature>
<dbReference type="GeneID" id="114607524"/>
<evidence type="ECO:0000256" key="1">
    <source>
        <dbReference type="ARBA" id="ARBA00004123"/>
    </source>
</evidence>
<keyword evidence="15" id="KW-1185">Reference proteome</keyword>
<comment type="similarity">
    <text evidence="2">Belongs to the krueppel C2H2-type zinc-finger protein family.</text>
</comment>
<dbReference type="PANTHER" id="PTHR24408">
    <property type="entry name" value="ZINC FINGER PROTEIN"/>
    <property type="match status" value="1"/>
</dbReference>
<feature type="domain" description="C2H2-type" evidence="12">
    <location>
        <begin position="443"/>
        <end position="465"/>
    </location>
</feature>
<dbReference type="InterPro" id="IPR013087">
    <property type="entry name" value="Znf_C2H2_type"/>
</dbReference>
<feature type="domain" description="KRAB" evidence="13">
    <location>
        <begin position="15"/>
        <end position="86"/>
    </location>
</feature>
<dbReference type="AlphaFoldDB" id="A0A670JL12"/>
<dbReference type="PROSITE" id="PS00028">
    <property type="entry name" value="ZINC_FINGER_C2H2_1"/>
    <property type="match status" value="7"/>
</dbReference>
<evidence type="ECO:0000259" key="13">
    <source>
        <dbReference type="PROSITE" id="PS50805"/>
    </source>
</evidence>
<evidence type="ECO:0000313" key="14">
    <source>
        <dbReference type="Ensembl" id="ENSPMRP00000025071.1"/>
    </source>
</evidence>
<feature type="region of interest" description="Disordered" evidence="11">
    <location>
        <begin position="337"/>
        <end position="360"/>
    </location>
</feature>
<feature type="region of interest" description="Disordered" evidence="11">
    <location>
        <begin position="735"/>
        <end position="768"/>
    </location>
</feature>
<keyword evidence="7" id="KW-0238">DNA-binding</keyword>
<evidence type="ECO:0000256" key="4">
    <source>
        <dbReference type="ARBA" id="ARBA00022737"/>
    </source>
</evidence>
<feature type="domain" description="C2H2-type" evidence="12">
    <location>
        <begin position="680"/>
        <end position="707"/>
    </location>
</feature>
<evidence type="ECO:0000256" key="10">
    <source>
        <dbReference type="PROSITE-ProRule" id="PRU00042"/>
    </source>
</evidence>
<feature type="compositionally biased region" description="Basic residues" evidence="11">
    <location>
        <begin position="457"/>
        <end position="469"/>
    </location>
</feature>
<dbReference type="Gene3D" id="6.10.140.140">
    <property type="match status" value="1"/>
</dbReference>
<dbReference type="FunFam" id="3.30.160.60:FF:001009">
    <property type="entry name" value="Zinc finger protein 26"/>
    <property type="match status" value="1"/>
</dbReference>
<dbReference type="CDD" id="cd07765">
    <property type="entry name" value="KRAB_A-box"/>
    <property type="match status" value="1"/>
</dbReference>
<evidence type="ECO:0000256" key="2">
    <source>
        <dbReference type="ARBA" id="ARBA00006991"/>
    </source>
</evidence>
<dbReference type="InterPro" id="IPR036236">
    <property type="entry name" value="Znf_C2H2_sf"/>
</dbReference>
<keyword evidence="9" id="KW-0539">Nucleus</keyword>
<dbReference type="OrthoDB" id="9049550at2759"/>
<dbReference type="KEGG" id="pmua:114607524"/>
<feature type="compositionally biased region" description="Gly residues" evidence="11">
    <location>
        <begin position="478"/>
        <end position="487"/>
    </location>
</feature>
<evidence type="ECO:0000256" key="9">
    <source>
        <dbReference type="ARBA" id="ARBA00023242"/>
    </source>
</evidence>
<dbReference type="PROSITE" id="PS50157">
    <property type="entry name" value="ZINC_FINGER_C2H2_2"/>
    <property type="match status" value="10"/>
</dbReference>
<evidence type="ECO:0000313" key="15">
    <source>
        <dbReference type="Proteomes" id="UP000472272"/>
    </source>
</evidence>
<proteinExistence type="inferred from homology"/>
<dbReference type="GO" id="GO:0000981">
    <property type="term" value="F:DNA-binding transcription factor activity, RNA polymerase II-specific"/>
    <property type="evidence" value="ECO:0007669"/>
    <property type="project" value="TreeGrafter"/>
</dbReference>
<feature type="domain" description="C2H2-type" evidence="12">
    <location>
        <begin position="498"/>
        <end position="525"/>
    </location>
</feature>